<dbReference type="InterPro" id="IPR058486">
    <property type="entry name" value="DUF8173"/>
</dbReference>
<organism evidence="3 4">
    <name type="scientific">Candidatus Buchananbacteria bacterium RIFCSPHIGHO2_01_FULL_47_11b</name>
    <dbReference type="NCBI Taxonomy" id="1797537"/>
    <lineage>
        <taxon>Bacteria</taxon>
        <taxon>Candidatus Buchananiibacteriota</taxon>
    </lineage>
</organism>
<sequence length="435" mass="46164">MLERRTVPVHNQVRVLGPTTLVLFHEYYDSRPVELVAFFCYNKAGFTNKIIFMKRVLLGALIVASLFAVPLLAFASQPEQMVVVAADEIIDGNFIKFGSVIDIAGAVNGDVIVAGNSITISGPVAGDVIAAGSSITISGSVGGSVRVLGQSISITSEVARNVWALGSSVALSDESRVGWDLIAAGATITANGPVGGNITSGGATVVIGNTVGKNVSAAIDTDGHLILTEKANIAGNVSYQAAGPEQLEQRSGAQIAGEVTQQPFSRPDANQFKKAFSAAGLFFKMVSLFSLLVIGLIIVSLIPKKVQQVTDTMLTKPWPTLGIGAAYFFVTPLAIILLFFTIIGIPLALMAIPLYLISLYVGKLFVAITVGWWLMQRFSQGKYKGSPIVPLILGLIALIIVTWLPVLGWLIGLVAVWWALGGLFLVKINTIKEWR</sequence>
<dbReference type="EMBL" id="MHIG01000021">
    <property type="protein sequence ID" value="OGY46900.1"/>
    <property type="molecule type" value="Genomic_DNA"/>
</dbReference>
<reference evidence="3 4" key="1">
    <citation type="journal article" date="2016" name="Nat. Commun.">
        <title>Thousands of microbial genomes shed light on interconnected biogeochemical processes in an aquifer system.</title>
        <authorList>
            <person name="Anantharaman K."/>
            <person name="Brown C.T."/>
            <person name="Hug L.A."/>
            <person name="Sharon I."/>
            <person name="Castelle C.J."/>
            <person name="Probst A.J."/>
            <person name="Thomas B.C."/>
            <person name="Singh A."/>
            <person name="Wilkins M.J."/>
            <person name="Karaoz U."/>
            <person name="Brodie E.L."/>
            <person name="Williams K.H."/>
            <person name="Hubbard S.S."/>
            <person name="Banfield J.F."/>
        </authorList>
    </citation>
    <scope>NUCLEOTIDE SEQUENCE [LARGE SCALE GENOMIC DNA]</scope>
</reference>
<proteinExistence type="predicted"/>
<name>A0A1G1Y572_9BACT</name>
<dbReference type="Proteomes" id="UP000178385">
    <property type="component" value="Unassembled WGS sequence"/>
</dbReference>
<feature type="transmembrane region" description="Helical" evidence="1">
    <location>
        <begin position="56"/>
        <end position="75"/>
    </location>
</feature>
<comment type="caution">
    <text evidence="3">The sequence shown here is derived from an EMBL/GenBank/DDBJ whole genome shotgun (WGS) entry which is preliminary data.</text>
</comment>
<feature type="transmembrane region" description="Helical" evidence="1">
    <location>
        <begin position="387"/>
        <end position="404"/>
    </location>
</feature>
<feature type="transmembrane region" description="Helical" evidence="1">
    <location>
        <begin position="281"/>
        <end position="302"/>
    </location>
</feature>
<feature type="transmembrane region" description="Helical" evidence="1">
    <location>
        <begin position="354"/>
        <end position="375"/>
    </location>
</feature>
<keyword evidence="1" id="KW-0812">Transmembrane</keyword>
<evidence type="ECO:0000313" key="3">
    <source>
        <dbReference type="EMBL" id="OGY46900.1"/>
    </source>
</evidence>
<dbReference type="Pfam" id="PF26514">
    <property type="entry name" value="DUF8173"/>
    <property type="match status" value="1"/>
</dbReference>
<evidence type="ECO:0000313" key="4">
    <source>
        <dbReference type="Proteomes" id="UP000178385"/>
    </source>
</evidence>
<keyword evidence="1" id="KW-0472">Membrane</keyword>
<accession>A0A1G1Y572</accession>
<keyword evidence="1" id="KW-1133">Transmembrane helix</keyword>
<feature type="transmembrane region" description="Helical" evidence="1">
    <location>
        <begin position="410"/>
        <end position="428"/>
    </location>
</feature>
<feature type="domain" description="DUF8173" evidence="2">
    <location>
        <begin position="280"/>
        <end position="417"/>
    </location>
</feature>
<dbReference type="AlphaFoldDB" id="A0A1G1Y572"/>
<gene>
    <name evidence="3" type="ORF">A2840_01535</name>
</gene>
<evidence type="ECO:0000259" key="2">
    <source>
        <dbReference type="Pfam" id="PF26514"/>
    </source>
</evidence>
<protein>
    <recommendedName>
        <fullName evidence="2">DUF8173 domain-containing protein</fullName>
    </recommendedName>
</protein>
<feature type="transmembrane region" description="Helical" evidence="1">
    <location>
        <begin position="323"/>
        <end position="348"/>
    </location>
</feature>
<evidence type="ECO:0000256" key="1">
    <source>
        <dbReference type="SAM" id="Phobius"/>
    </source>
</evidence>